<proteinExistence type="predicted"/>
<comment type="caution">
    <text evidence="1">The sequence shown here is derived from an EMBL/GenBank/DDBJ whole genome shotgun (WGS) entry which is preliminary data.</text>
</comment>
<name>A0A2H1CFI0_FASHE</name>
<keyword evidence="2" id="KW-1185">Reference proteome</keyword>
<sequence>MRKASLPGGANILGAVRAGKAKLRKQNTYQICPQPYYTFAKHRTALEEYTRGRIEAYLEEAKVADNGTIEPPFTDWLNSLRDTMIIRQQRLFPRHKIIVHGIIGTIGENEPTVNFATQTFMAVSCGDDFFGVSHKNSELYAAVMVAGLSLD</sequence>
<organism evidence="1 2">
    <name type="scientific">Fasciola hepatica</name>
    <name type="common">Liver fluke</name>
    <dbReference type="NCBI Taxonomy" id="6192"/>
    <lineage>
        <taxon>Eukaryota</taxon>
        <taxon>Metazoa</taxon>
        <taxon>Spiralia</taxon>
        <taxon>Lophotrochozoa</taxon>
        <taxon>Platyhelminthes</taxon>
        <taxon>Trematoda</taxon>
        <taxon>Digenea</taxon>
        <taxon>Plagiorchiida</taxon>
        <taxon>Echinostomata</taxon>
        <taxon>Echinostomatoidea</taxon>
        <taxon>Fasciolidae</taxon>
        <taxon>Fasciola</taxon>
    </lineage>
</organism>
<evidence type="ECO:0000313" key="2">
    <source>
        <dbReference type="Proteomes" id="UP000230066"/>
    </source>
</evidence>
<dbReference type="AlphaFoldDB" id="A0A2H1CFI0"/>
<gene>
    <name evidence="1" type="ORF">D915_004387</name>
</gene>
<dbReference type="Proteomes" id="UP000230066">
    <property type="component" value="Unassembled WGS sequence"/>
</dbReference>
<evidence type="ECO:0000313" key="1">
    <source>
        <dbReference type="EMBL" id="THD24487.1"/>
    </source>
</evidence>
<protein>
    <submittedName>
        <fullName evidence="1">Uncharacterized protein</fullName>
    </submittedName>
</protein>
<dbReference type="EMBL" id="JXXN02001572">
    <property type="protein sequence ID" value="THD24487.1"/>
    <property type="molecule type" value="Genomic_DNA"/>
</dbReference>
<reference evidence="1" key="1">
    <citation type="submission" date="2019-03" db="EMBL/GenBank/DDBJ databases">
        <title>Improved annotation for the trematode Fasciola hepatica.</title>
        <authorList>
            <person name="Choi Y.-J."/>
            <person name="Martin J."/>
            <person name="Mitreva M."/>
        </authorList>
    </citation>
    <scope>NUCLEOTIDE SEQUENCE [LARGE SCALE GENOMIC DNA]</scope>
</reference>
<accession>A0A2H1CFI0</accession>